<name>A0A565C3P5_9BRAS</name>
<organism evidence="2 3">
    <name type="scientific">Arabis nemorensis</name>
    <dbReference type="NCBI Taxonomy" id="586526"/>
    <lineage>
        <taxon>Eukaryota</taxon>
        <taxon>Viridiplantae</taxon>
        <taxon>Streptophyta</taxon>
        <taxon>Embryophyta</taxon>
        <taxon>Tracheophyta</taxon>
        <taxon>Spermatophyta</taxon>
        <taxon>Magnoliopsida</taxon>
        <taxon>eudicotyledons</taxon>
        <taxon>Gunneridae</taxon>
        <taxon>Pentapetalae</taxon>
        <taxon>rosids</taxon>
        <taxon>malvids</taxon>
        <taxon>Brassicales</taxon>
        <taxon>Brassicaceae</taxon>
        <taxon>Arabideae</taxon>
        <taxon>Arabis</taxon>
    </lineage>
</organism>
<dbReference type="AlphaFoldDB" id="A0A565C3P5"/>
<gene>
    <name evidence="2" type="ORF">ANE_LOCUS18715</name>
</gene>
<reference evidence="2" key="1">
    <citation type="submission" date="2019-07" db="EMBL/GenBank/DDBJ databases">
        <authorList>
            <person name="Dittberner H."/>
        </authorList>
    </citation>
    <scope>NUCLEOTIDE SEQUENCE [LARGE SCALE GENOMIC DNA]</scope>
</reference>
<evidence type="ECO:0000313" key="3">
    <source>
        <dbReference type="Proteomes" id="UP000489600"/>
    </source>
</evidence>
<feature type="compositionally biased region" description="Polar residues" evidence="1">
    <location>
        <begin position="115"/>
        <end position="125"/>
    </location>
</feature>
<evidence type="ECO:0000313" key="2">
    <source>
        <dbReference type="EMBL" id="VVB08271.1"/>
    </source>
</evidence>
<protein>
    <submittedName>
        <fullName evidence="2">Uncharacterized protein</fullName>
    </submittedName>
</protein>
<feature type="compositionally biased region" description="Basic residues" evidence="1">
    <location>
        <begin position="1"/>
        <end position="14"/>
    </location>
</feature>
<comment type="caution">
    <text evidence="2">The sequence shown here is derived from an EMBL/GenBank/DDBJ whole genome shotgun (WGS) entry which is preliminary data.</text>
</comment>
<feature type="region of interest" description="Disordered" evidence="1">
    <location>
        <begin position="110"/>
        <end position="153"/>
    </location>
</feature>
<accession>A0A565C3P5</accession>
<dbReference type="OrthoDB" id="10645657at2759"/>
<dbReference type="EMBL" id="CABITT030000006">
    <property type="protein sequence ID" value="VVB08271.1"/>
    <property type="molecule type" value="Genomic_DNA"/>
</dbReference>
<dbReference type="Proteomes" id="UP000489600">
    <property type="component" value="Unassembled WGS sequence"/>
</dbReference>
<keyword evidence="3" id="KW-1185">Reference proteome</keyword>
<proteinExistence type="predicted"/>
<sequence length="153" mass="16864">MTFPLKRVRRRGKKATCDGGGGGAGRDVIEGIIRLAADAFEERALGMYEGFIVSVKEHIENLLEIQKRELLDKMRQIGKPGGCERWKMVKEGNVRYLEAVLCKKSIPLVGEPTSKGASSDNNNGGQKPVGSHDLNLEKMQRSEIYPNLGHSLS</sequence>
<feature type="region of interest" description="Disordered" evidence="1">
    <location>
        <begin position="1"/>
        <end position="22"/>
    </location>
</feature>
<evidence type="ECO:0000256" key="1">
    <source>
        <dbReference type="SAM" id="MobiDB-lite"/>
    </source>
</evidence>